<comment type="subcellular location">
    <subcellularLocation>
        <location evidence="1">Cell membrane</location>
        <topology evidence="1">Multi-pass membrane protein</topology>
    </subcellularLocation>
</comment>
<dbReference type="InterPro" id="IPR003593">
    <property type="entry name" value="AAA+_ATPase"/>
</dbReference>
<dbReference type="SUPFAM" id="SSF90123">
    <property type="entry name" value="ABC transporter transmembrane region"/>
    <property type="match status" value="1"/>
</dbReference>
<dbReference type="Pfam" id="PF00005">
    <property type="entry name" value="ABC_tran"/>
    <property type="match status" value="1"/>
</dbReference>
<dbReference type="Gene3D" id="1.20.1560.10">
    <property type="entry name" value="ABC transporter type 1, transmembrane domain"/>
    <property type="match status" value="1"/>
</dbReference>
<evidence type="ECO:0000256" key="5">
    <source>
        <dbReference type="ARBA" id="ARBA00022989"/>
    </source>
</evidence>
<dbReference type="GO" id="GO:0140359">
    <property type="term" value="F:ABC-type transporter activity"/>
    <property type="evidence" value="ECO:0007669"/>
    <property type="project" value="InterPro"/>
</dbReference>
<evidence type="ECO:0000256" key="2">
    <source>
        <dbReference type="ARBA" id="ARBA00022692"/>
    </source>
</evidence>
<dbReference type="InterPro" id="IPR039421">
    <property type="entry name" value="Type_1_exporter"/>
</dbReference>
<dbReference type="STRING" id="1548018.LS64_14505"/>
<dbReference type="Pfam" id="PF00664">
    <property type="entry name" value="ABC_membrane"/>
    <property type="match status" value="1"/>
</dbReference>
<dbReference type="InterPro" id="IPR036640">
    <property type="entry name" value="ABC1_TM_sf"/>
</dbReference>
<keyword evidence="3" id="KW-0547">Nucleotide-binding</keyword>
<keyword evidence="12" id="KW-1185">Reference proteome</keyword>
<dbReference type="GO" id="GO:0016887">
    <property type="term" value="F:ATP hydrolysis activity"/>
    <property type="evidence" value="ECO:0007669"/>
    <property type="project" value="InterPro"/>
</dbReference>
<protein>
    <submittedName>
        <fullName evidence="11">ABC transporter ATP-binding protein</fullName>
    </submittedName>
    <submittedName>
        <fullName evidence="10">ATP-binding cassette domain-containing protein</fullName>
    </submittedName>
</protein>
<sequence length="616" mass="69255">MKNDLDSINTKLDSIILDSKKKGIARLLELSSQKSFMLVFSGIFSALSAILQFVPYFASYLIACEFILYPLDSIDNAYVLYCGLIAIVSVFASMVCTGVSFTLSHFAAYRILYNIRLRILAHLATLPLGYFTATTKGEIHKNVQENVEKIENFIAHKIPEFLMTLIGALSIFGVFLWANVWLGLVCIAVYIIALRVQFSIYKKGSMKEEIERFYGMQERINARSIEYVDGMSAIKLFNKSAFSFSNLANSINAYKNYTLSFTYKCMPTFAAFNVLTNCFIFFIMPLSAYFILQDTQDLVFVLTILFFVMMSNGLIAPLLKILTLSSEVMQISEGVRRIDNIFKIKPLLESSNPQIPKNYDITFKNVNFVYPLDSKDSNANSTESKTEKFALKNINFTLKQGEFLVILGQSGGGKSTILSLLARFFDIESGEIKIGGVNIKDIKTQDLMNLLSLVFQDSFLFLDTLSENIKAGCKNASEKEVLKAIKDSNCAKIVQKIGLDSIINKDSLSGGETQRVNIARAMLKNAPIFLLDEITANLDTHNENAINKSISTLSKQDKTIIMVTHKLQSVKYADKIALIDKGELIAFGSHSELLQSCQMYKDMWQMQHKAREWSVI</sequence>
<keyword evidence="2 7" id="KW-0812">Transmembrane</keyword>
<dbReference type="GO" id="GO:0005524">
    <property type="term" value="F:ATP binding"/>
    <property type="evidence" value="ECO:0007669"/>
    <property type="project" value="UniProtKB-KW"/>
</dbReference>
<dbReference type="Proteomes" id="UP000477070">
    <property type="component" value="Unassembled WGS sequence"/>
</dbReference>
<feature type="domain" description="ABC transmembrane type-1" evidence="9">
    <location>
        <begin position="39"/>
        <end position="330"/>
    </location>
</feature>
<dbReference type="SUPFAM" id="SSF52540">
    <property type="entry name" value="P-loop containing nucleoside triphosphate hydrolases"/>
    <property type="match status" value="1"/>
</dbReference>
<evidence type="ECO:0000259" key="9">
    <source>
        <dbReference type="PROSITE" id="PS50929"/>
    </source>
</evidence>
<comment type="caution">
    <text evidence="11">The sequence shown here is derived from an EMBL/GenBank/DDBJ whole genome shotgun (WGS) entry which is preliminary data.</text>
</comment>
<organism evidence="11 12">
    <name type="scientific">Helicobacter saguini</name>
    <dbReference type="NCBI Taxonomy" id="1548018"/>
    <lineage>
        <taxon>Bacteria</taxon>
        <taxon>Pseudomonadati</taxon>
        <taxon>Campylobacterota</taxon>
        <taxon>Epsilonproteobacteria</taxon>
        <taxon>Campylobacterales</taxon>
        <taxon>Helicobacteraceae</taxon>
        <taxon>Helicobacter</taxon>
    </lineage>
</organism>
<dbReference type="SMART" id="SM00382">
    <property type="entry name" value="AAA"/>
    <property type="match status" value="1"/>
</dbReference>
<dbReference type="AlphaFoldDB" id="A0A347VS85"/>
<reference evidence="11 12" key="2">
    <citation type="journal article" date="2016" name="Infect. Immun.">
        <title>Helicobacter saguini, a Novel Helicobacter Isolated from Cotton-Top Tamarins with Ulcerative Colitis, Has Proinflammatory Properties and Induces Typhlocolitis and Dysplasia in Gnotobiotic IL-10-/- Mice.</title>
        <authorList>
            <person name="Shen Z."/>
            <person name="Mannion A."/>
            <person name="Whary M.T."/>
            <person name="Muthupalani S."/>
            <person name="Sheh A."/>
            <person name="Feng Y."/>
            <person name="Gong G."/>
            <person name="Vandamme P."/>
            <person name="Holcombe H.R."/>
            <person name="Paster B.J."/>
            <person name="Fox J.G."/>
        </authorList>
    </citation>
    <scope>NUCLEOTIDE SEQUENCE [LARGE SCALE GENOMIC DNA]</scope>
    <source>
        <strain evidence="11 12">MIT 97-6194</strain>
    </source>
</reference>
<evidence type="ECO:0000256" key="7">
    <source>
        <dbReference type="SAM" id="Phobius"/>
    </source>
</evidence>
<dbReference type="EMBL" id="QBIU01000001">
    <property type="protein sequence ID" value="MWV69066.1"/>
    <property type="molecule type" value="Genomic_DNA"/>
</dbReference>
<dbReference type="PROSITE" id="PS50929">
    <property type="entry name" value="ABC_TM1F"/>
    <property type="match status" value="1"/>
</dbReference>
<keyword evidence="5 7" id="KW-1133">Transmembrane helix</keyword>
<dbReference type="InterPro" id="IPR027417">
    <property type="entry name" value="P-loop_NTPase"/>
</dbReference>
<reference evidence="10 13" key="4">
    <citation type="submission" date="2019-12" db="EMBL/GenBank/DDBJ databases">
        <title>Multi-Generational Helicobacter saguini Isolates.</title>
        <authorList>
            <person name="Mannion A."/>
            <person name="Shen Z."/>
            <person name="Fox J.G."/>
        </authorList>
    </citation>
    <scope>NUCLEOTIDE SEQUENCE [LARGE SCALE GENOMIC DNA]</scope>
    <source>
        <strain evidence="10">16-048</strain>
        <strain evidence="13">16-048 (F4)</strain>
    </source>
</reference>
<dbReference type="CDD" id="cd07346">
    <property type="entry name" value="ABC_6TM_exporters"/>
    <property type="match status" value="1"/>
</dbReference>
<accession>A0A347VS85</accession>
<reference evidence="11 12" key="1">
    <citation type="journal article" date="2014" name="Genome Announc.">
        <title>Draft genome sequences of eight enterohepatic helicobacter species isolated from both laboratory and wild rodents.</title>
        <authorList>
            <person name="Sheh A."/>
            <person name="Shen Z."/>
            <person name="Fox J.G."/>
        </authorList>
    </citation>
    <scope>NUCLEOTIDE SEQUENCE [LARGE SCALE GENOMIC DNA]</scope>
    <source>
        <strain evidence="11 12">MIT 97-6194</strain>
    </source>
</reference>
<evidence type="ECO:0000259" key="8">
    <source>
        <dbReference type="PROSITE" id="PS50893"/>
    </source>
</evidence>
<feature type="domain" description="ABC transporter" evidence="8">
    <location>
        <begin position="361"/>
        <end position="606"/>
    </location>
</feature>
<dbReference type="OrthoDB" id="9772049at2"/>
<feature type="transmembrane region" description="Helical" evidence="7">
    <location>
        <begin position="78"/>
        <end position="103"/>
    </location>
</feature>
<feature type="transmembrane region" description="Helical" evidence="7">
    <location>
        <begin position="269"/>
        <end position="292"/>
    </location>
</feature>
<dbReference type="InterPro" id="IPR003439">
    <property type="entry name" value="ABC_transporter-like_ATP-bd"/>
</dbReference>
<evidence type="ECO:0000313" key="11">
    <source>
        <dbReference type="EMBL" id="TLD94012.1"/>
    </source>
</evidence>
<dbReference type="PROSITE" id="PS50893">
    <property type="entry name" value="ABC_TRANSPORTER_2"/>
    <property type="match status" value="1"/>
</dbReference>
<evidence type="ECO:0000313" key="10">
    <source>
        <dbReference type="EMBL" id="MWV69066.1"/>
    </source>
</evidence>
<dbReference type="GO" id="GO:0005886">
    <property type="term" value="C:plasma membrane"/>
    <property type="evidence" value="ECO:0007669"/>
    <property type="project" value="UniProtKB-SubCell"/>
</dbReference>
<dbReference type="EMBL" id="JRMP02000011">
    <property type="protein sequence ID" value="TLD94012.1"/>
    <property type="molecule type" value="Genomic_DNA"/>
</dbReference>
<evidence type="ECO:0000256" key="4">
    <source>
        <dbReference type="ARBA" id="ARBA00022840"/>
    </source>
</evidence>
<dbReference type="RefSeq" id="WP_034573990.1">
    <property type="nucleotide sequence ID" value="NZ_JRMP02000011.1"/>
</dbReference>
<name>A0A347VS85_9HELI</name>
<proteinExistence type="predicted"/>
<evidence type="ECO:0000313" key="12">
    <source>
        <dbReference type="Proteomes" id="UP000029714"/>
    </source>
</evidence>
<gene>
    <name evidence="10" type="ORF">DCO61_03275</name>
    <name evidence="11" type="ORF">LS64_007590</name>
</gene>
<dbReference type="Proteomes" id="UP000029714">
    <property type="component" value="Unassembled WGS sequence"/>
</dbReference>
<dbReference type="InterPro" id="IPR011527">
    <property type="entry name" value="ABC1_TM_dom"/>
</dbReference>
<dbReference type="PANTHER" id="PTHR24221">
    <property type="entry name" value="ATP-BINDING CASSETTE SUB-FAMILY B"/>
    <property type="match status" value="1"/>
</dbReference>
<feature type="transmembrane region" description="Helical" evidence="7">
    <location>
        <begin position="298"/>
        <end position="319"/>
    </location>
</feature>
<evidence type="ECO:0000313" key="13">
    <source>
        <dbReference type="Proteomes" id="UP000477070"/>
    </source>
</evidence>
<keyword evidence="6 7" id="KW-0472">Membrane</keyword>
<evidence type="ECO:0000256" key="6">
    <source>
        <dbReference type="ARBA" id="ARBA00023136"/>
    </source>
</evidence>
<evidence type="ECO:0000256" key="1">
    <source>
        <dbReference type="ARBA" id="ARBA00004651"/>
    </source>
</evidence>
<evidence type="ECO:0000256" key="3">
    <source>
        <dbReference type="ARBA" id="ARBA00022741"/>
    </source>
</evidence>
<reference evidence="11" key="3">
    <citation type="submission" date="2018-04" db="EMBL/GenBank/DDBJ databases">
        <authorList>
            <person name="Sheh A."/>
            <person name="Shen Z."/>
            <person name="Mannion A.J."/>
            <person name="Fox J.G."/>
        </authorList>
    </citation>
    <scope>NUCLEOTIDE SEQUENCE</scope>
    <source>
        <strain evidence="11">MIT 97-6194</strain>
    </source>
</reference>
<feature type="transmembrane region" description="Helical" evidence="7">
    <location>
        <begin position="36"/>
        <end position="58"/>
    </location>
</feature>
<feature type="transmembrane region" description="Helical" evidence="7">
    <location>
        <begin position="115"/>
        <end position="133"/>
    </location>
</feature>
<feature type="transmembrane region" description="Helical" evidence="7">
    <location>
        <begin position="161"/>
        <end position="193"/>
    </location>
</feature>
<dbReference type="PANTHER" id="PTHR24221:SF654">
    <property type="entry name" value="ATP-BINDING CASSETTE SUB-FAMILY B MEMBER 6"/>
    <property type="match status" value="1"/>
</dbReference>
<keyword evidence="4 11" id="KW-0067">ATP-binding</keyword>
<dbReference type="Gene3D" id="3.40.50.300">
    <property type="entry name" value="P-loop containing nucleotide triphosphate hydrolases"/>
    <property type="match status" value="1"/>
</dbReference>